<keyword evidence="3" id="KW-1185">Reference proteome</keyword>
<name>A0A4Y7PQK9_9AGAM</name>
<feature type="region of interest" description="Disordered" evidence="1">
    <location>
        <begin position="272"/>
        <end position="296"/>
    </location>
</feature>
<protein>
    <submittedName>
        <fullName evidence="2">Uncharacterized protein</fullName>
    </submittedName>
</protein>
<dbReference type="VEuPathDB" id="FungiDB:BD410DRAFT_885994"/>
<proteinExistence type="predicted"/>
<evidence type="ECO:0000313" key="2">
    <source>
        <dbReference type="EMBL" id="TDL17152.1"/>
    </source>
</evidence>
<reference evidence="2 3" key="1">
    <citation type="submission" date="2018-06" db="EMBL/GenBank/DDBJ databases">
        <title>A transcriptomic atlas of mushroom development highlights an independent origin of complex multicellularity.</title>
        <authorList>
            <consortium name="DOE Joint Genome Institute"/>
            <person name="Krizsan K."/>
            <person name="Almasi E."/>
            <person name="Merenyi Z."/>
            <person name="Sahu N."/>
            <person name="Viragh M."/>
            <person name="Koszo T."/>
            <person name="Mondo S."/>
            <person name="Kiss B."/>
            <person name="Balint B."/>
            <person name="Kues U."/>
            <person name="Barry K."/>
            <person name="Hegedus J.C."/>
            <person name="Henrissat B."/>
            <person name="Johnson J."/>
            <person name="Lipzen A."/>
            <person name="Ohm R."/>
            <person name="Nagy I."/>
            <person name="Pangilinan J."/>
            <person name="Yan J."/>
            <person name="Xiong Y."/>
            <person name="Grigoriev I.V."/>
            <person name="Hibbett D.S."/>
            <person name="Nagy L.G."/>
        </authorList>
    </citation>
    <scope>NUCLEOTIDE SEQUENCE [LARGE SCALE GENOMIC DNA]</scope>
    <source>
        <strain evidence="2 3">SZMC22713</strain>
    </source>
</reference>
<dbReference type="AlphaFoldDB" id="A0A4Y7PQK9"/>
<sequence length="296" mass="33276">MRLWVPPSLSMPTNARMRHGVEEDNGDENFLPGSGFKITLDSGFFSFARSAVQPPGYPAVFGVLAPSDAQILILYFTNVVPLSNRRYCAGVQTEARMIWRRFLETGILQLPPIDILRNEGEEPLTSVFKRSSWTAVEESLADFIDAEEVARLVINDLEDYFYDNHLEFVHDRRDLLVACVSAIPNDIRSTTIFARFFGEESRMMAQCMCAVLSALEHAGKATGTVGFNVHNNKSAVFIYGEREGGTSVEASSARPFTLEFGASMISPEETQMCPAGTMDENHPNRRYPFSRRRRRK</sequence>
<feature type="compositionally biased region" description="Basic residues" evidence="1">
    <location>
        <begin position="284"/>
        <end position="296"/>
    </location>
</feature>
<dbReference type="EMBL" id="ML170227">
    <property type="protein sequence ID" value="TDL17152.1"/>
    <property type="molecule type" value="Genomic_DNA"/>
</dbReference>
<evidence type="ECO:0000313" key="3">
    <source>
        <dbReference type="Proteomes" id="UP000294933"/>
    </source>
</evidence>
<evidence type="ECO:0000256" key="1">
    <source>
        <dbReference type="SAM" id="MobiDB-lite"/>
    </source>
</evidence>
<gene>
    <name evidence="2" type="ORF">BD410DRAFT_885994</name>
</gene>
<accession>A0A4Y7PQK9</accession>
<dbReference type="Proteomes" id="UP000294933">
    <property type="component" value="Unassembled WGS sequence"/>
</dbReference>
<organism evidence="2 3">
    <name type="scientific">Rickenella mellea</name>
    <dbReference type="NCBI Taxonomy" id="50990"/>
    <lineage>
        <taxon>Eukaryota</taxon>
        <taxon>Fungi</taxon>
        <taxon>Dikarya</taxon>
        <taxon>Basidiomycota</taxon>
        <taxon>Agaricomycotina</taxon>
        <taxon>Agaricomycetes</taxon>
        <taxon>Hymenochaetales</taxon>
        <taxon>Rickenellaceae</taxon>
        <taxon>Rickenella</taxon>
    </lineage>
</organism>